<dbReference type="EMBL" id="ML119212">
    <property type="protein sequence ID" value="RPB06862.1"/>
    <property type="molecule type" value="Genomic_DNA"/>
</dbReference>
<name>A0A3N4KC19_9PEZI</name>
<evidence type="ECO:0000313" key="2">
    <source>
        <dbReference type="Proteomes" id="UP000277580"/>
    </source>
</evidence>
<accession>A0A3N4KC19</accession>
<proteinExistence type="predicted"/>
<dbReference type="AlphaFoldDB" id="A0A3N4KC19"/>
<protein>
    <submittedName>
        <fullName evidence="1">Uncharacterized protein</fullName>
    </submittedName>
</protein>
<evidence type="ECO:0000313" key="1">
    <source>
        <dbReference type="EMBL" id="RPB06862.1"/>
    </source>
</evidence>
<organism evidence="1 2">
    <name type="scientific">Morchella conica CCBAS932</name>
    <dbReference type="NCBI Taxonomy" id="1392247"/>
    <lineage>
        <taxon>Eukaryota</taxon>
        <taxon>Fungi</taxon>
        <taxon>Dikarya</taxon>
        <taxon>Ascomycota</taxon>
        <taxon>Pezizomycotina</taxon>
        <taxon>Pezizomycetes</taxon>
        <taxon>Pezizales</taxon>
        <taxon>Morchellaceae</taxon>
        <taxon>Morchella</taxon>
    </lineage>
</organism>
<reference evidence="1 2" key="1">
    <citation type="journal article" date="2018" name="Nat. Ecol. Evol.">
        <title>Pezizomycetes genomes reveal the molecular basis of ectomycorrhizal truffle lifestyle.</title>
        <authorList>
            <person name="Murat C."/>
            <person name="Payen T."/>
            <person name="Noel B."/>
            <person name="Kuo A."/>
            <person name="Morin E."/>
            <person name="Chen J."/>
            <person name="Kohler A."/>
            <person name="Krizsan K."/>
            <person name="Balestrini R."/>
            <person name="Da Silva C."/>
            <person name="Montanini B."/>
            <person name="Hainaut M."/>
            <person name="Levati E."/>
            <person name="Barry K.W."/>
            <person name="Belfiori B."/>
            <person name="Cichocki N."/>
            <person name="Clum A."/>
            <person name="Dockter R.B."/>
            <person name="Fauchery L."/>
            <person name="Guy J."/>
            <person name="Iotti M."/>
            <person name="Le Tacon F."/>
            <person name="Lindquist E.A."/>
            <person name="Lipzen A."/>
            <person name="Malagnac F."/>
            <person name="Mello A."/>
            <person name="Molinier V."/>
            <person name="Miyauchi S."/>
            <person name="Poulain J."/>
            <person name="Riccioni C."/>
            <person name="Rubini A."/>
            <person name="Sitrit Y."/>
            <person name="Splivallo R."/>
            <person name="Traeger S."/>
            <person name="Wang M."/>
            <person name="Zifcakova L."/>
            <person name="Wipf D."/>
            <person name="Zambonelli A."/>
            <person name="Paolocci F."/>
            <person name="Nowrousian M."/>
            <person name="Ottonello S."/>
            <person name="Baldrian P."/>
            <person name="Spatafora J.W."/>
            <person name="Henrissat B."/>
            <person name="Nagy L.G."/>
            <person name="Aury J.M."/>
            <person name="Wincker P."/>
            <person name="Grigoriev I.V."/>
            <person name="Bonfante P."/>
            <person name="Martin F.M."/>
        </authorList>
    </citation>
    <scope>NUCLEOTIDE SEQUENCE [LARGE SCALE GENOMIC DNA]</scope>
    <source>
        <strain evidence="1 2">CCBAS932</strain>
    </source>
</reference>
<dbReference type="InParanoid" id="A0A3N4KC19"/>
<gene>
    <name evidence="1" type="ORF">P167DRAFT_579933</name>
</gene>
<dbReference type="Proteomes" id="UP000277580">
    <property type="component" value="Unassembled WGS sequence"/>
</dbReference>
<sequence>MSGLHCQMLRIRDAKGYVCLPSCDTLCQVPQTVIKTIVTESKALIDNYPSTRSFEQLFEPAKLTMLRLVILVSCDSEGEGSESA</sequence>
<keyword evidence="2" id="KW-1185">Reference proteome</keyword>